<evidence type="ECO:0000313" key="2">
    <source>
        <dbReference type="EMBL" id="AIM27646.1"/>
    </source>
</evidence>
<dbReference type="OMA" id="EKNVWGV"/>
<evidence type="ECO:0000313" key="10">
    <source>
        <dbReference type="Proteomes" id="UP000061362"/>
    </source>
</evidence>
<name>A0A088E5R4_9CREN</name>
<dbReference type="AlphaFoldDB" id="A0A088E5R4"/>
<organism evidence="2 8">
    <name type="scientific">Metallosphaera sedula</name>
    <dbReference type="NCBI Taxonomy" id="43687"/>
    <lineage>
        <taxon>Archaea</taxon>
        <taxon>Thermoproteota</taxon>
        <taxon>Thermoprotei</taxon>
        <taxon>Sulfolobales</taxon>
        <taxon>Sulfolobaceae</taxon>
        <taxon>Metallosphaera</taxon>
    </lineage>
</organism>
<dbReference type="Proteomes" id="UP000056255">
    <property type="component" value="Chromosome"/>
</dbReference>
<dbReference type="InterPro" id="IPR002740">
    <property type="entry name" value="EVE_domain"/>
</dbReference>
<evidence type="ECO:0000259" key="1">
    <source>
        <dbReference type="Pfam" id="PF01878"/>
    </source>
</evidence>
<accession>A0A088E5R4</accession>
<evidence type="ECO:0000313" key="3">
    <source>
        <dbReference type="EMBL" id="AKV74502.1"/>
    </source>
</evidence>
<dbReference type="CDD" id="cd21132">
    <property type="entry name" value="EVE-like"/>
    <property type="match status" value="1"/>
</dbReference>
<dbReference type="EMBL" id="CP012174">
    <property type="protein sequence ID" value="AKV78992.1"/>
    <property type="molecule type" value="Genomic_DNA"/>
</dbReference>
<reference evidence="7 9" key="3">
    <citation type="submission" date="2015-07" db="EMBL/GenBank/DDBJ databases">
        <title>Physiological, transcriptional responses and genome re-sequencing of acid resistant extremely thermoacidophilic Metallosphaera sedula SARC-M1.</title>
        <authorList>
            <person name="Ai C."/>
            <person name="McCarthy S."/>
            <person name="Eckrich V."/>
            <person name="Rudrappa D."/>
            <person name="Qiu G."/>
            <person name="Blum P."/>
        </authorList>
    </citation>
    <scope>NUCLEOTIDE SEQUENCE [LARGE SCALE GENOMIC DNA]</scope>
    <source>
        <strain evidence="7 9">SARC-M1</strain>
    </source>
</reference>
<evidence type="ECO:0000313" key="8">
    <source>
        <dbReference type="Proteomes" id="UP000029084"/>
    </source>
</evidence>
<dbReference type="GeneID" id="91756008"/>
<dbReference type="EMBL" id="CP008822">
    <property type="protein sequence ID" value="AIM27646.1"/>
    <property type="molecule type" value="Genomic_DNA"/>
</dbReference>
<dbReference type="Proteomes" id="UP000061362">
    <property type="component" value="Chromosome"/>
</dbReference>
<dbReference type="EMBL" id="CP012176">
    <property type="protein sequence ID" value="AKV83477.1"/>
    <property type="molecule type" value="Genomic_DNA"/>
</dbReference>
<dbReference type="Gene3D" id="3.10.590.10">
    <property type="entry name" value="ph1033 like domains"/>
    <property type="match status" value="1"/>
</dbReference>
<feature type="domain" description="EVE" evidence="1">
    <location>
        <begin position="3"/>
        <end position="137"/>
    </location>
</feature>
<dbReference type="Proteomes" id="UP000062475">
    <property type="component" value="Chromosome"/>
</dbReference>
<dbReference type="PANTHER" id="PTHR39661:SF1">
    <property type="entry name" value="UPF0310 PROTEIN MJECL36"/>
    <property type="match status" value="1"/>
</dbReference>
<dbReference type="NCBIfam" id="NF002008">
    <property type="entry name" value="PRK00809.1"/>
    <property type="match status" value="1"/>
</dbReference>
<evidence type="ECO:0000313" key="7">
    <source>
        <dbReference type="EMBL" id="AKV83477.1"/>
    </source>
</evidence>
<reference evidence="2 8" key="1">
    <citation type="journal article" date="2014" name="J. Bacteriol.">
        <title>Role of an Archaeal PitA Transporter in the Copper and Arsenic Resistance of Metallosphaera sedula, an Extreme Thermoacidophile.</title>
        <authorList>
            <person name="McCarthy S."/>
            <person name="Ai C."/>
            <person name="Wheaton G."/>
            <person name="Tevatia R."/>
            <person name="Eckrich V."/>
            <person name="Kelly R."/>
            <person name="Blum P."/>
        </authorList>
    </citation>
    <scope>NUCLEOTIDE SEQUENCE [LARGE SCALE GENOMIC DNA]</scope>
    <source>
        <strain evidence="2 8">CuR1</strain>
    </source>
</reference>
<proteinExistence type="predicted"/>
<sequence>MTFWLVPIQEDMWDNIQYDGVYGYKTNLSKYIKKGDNIIFYVSKYYATRYGGKIVGIGRVISDWYYDETPLYPEEKVRNRAIFPHRVKVEVWITGACDVKSLIGKVKFVEDVVQLPKYLRNAPANLGRPILDSDAKVMEECLRQTMYD</sequence>
<dbReference type="Proteomes" id="UP000062398">
    <property type="component" value="Chromosome"/>
</dbReference>
<dbReference type="Pfam" id="PF01878">
    <property type="entry name" value="EVE"/>
    <property type="match status" value="1"/>
</dbReference>
<evidence type="ECO:0000313" key="6">
    <source>
        <dbReference type="EMBL" id="AKV81237.1"/>
    </source>
</evidence>
<dbReference type="Proteomes" id="UP000029084">
    <property type="component" value="Chromosome"/>
</dbReference>
<dbReference type="OrthoDB" id="35872at2157"/>
<dbReference type="Proteomes" id="UP000068832">
    <property type="component" value="Chromosome"/>
</dbReference>
<dbReference type="EMBL" id="CP012172">
    <property type="protein sequence ID" value="AKV74502.1"/>
    <property type="molecule type" value="Genomic_DNA"/>
</dbReference>
<dbReference type="SUPFAM" id="SSF88697">
    <property type="entry name" value="PUA domain-like"/>
    <property type="match status" value="1"/>
</dbReference>
<evidence type="ECO:0000313" key="4">
    <source>
        <dbReference type="EMBL" id="AKV76741.1"/>
    </source>
</evidence>
<dbReference type="PATRIC" id="fig|43687.5.peg.1634"/>
<protein>
    <recommendedName>
        <fullName evidence="1">EVE domain-containing protein</fullName>
    </recommendedName>
</protein>
<reference evidence="10 11" key="2">
    <citation type="journal article" date="2015" name="Genome Announc.">
        <title>Complete Genome Sequences of Evolved Arsenate-Resistant Metallosphaera sedula Strains.</title>
        <authorList>
            <person name="Ai C."/>
            <person name="McCarthy S."/>
            <person name="Schackwitz W."/>
            <person name="Martin J."/>
            <person name="Lipzen A."/>
            <person name="Blum P."/>
        </authorList>
    </citation>
    <scope>NUCLEOTIDE SEQUENCE [LARGE SCALE GENOMIC DNA]</scope>
    <source>
        <strain evidence="5 11">ARS120-1</strain>
        <strain evidence="6 10">ARS120-2</strain>
        <strain evidence="3 13">ARS50-1</strain>
        <strain evidence="4 12">ARS50-2</strain>
    </source>
</reference>
<gene>
    <name evidence="2" type="ORF">HA72_1505</name>
    <name evidence="3" type="ORF">MsedA_1526</name>
    <name evidence="4" type="ORF">MsedB_1528</name>
    <name evidence="5" type="ORF">MsedC_1526</name>
    <name evidence="6" type="ORF">MsedD_1527</name>
    <name evidence="7" type="ORF">MsedE_1532</name>
</gene>
<evidence type="ECO:0000313" key="5">
    <source>
        <dbReference type="EMBL" id="AKV78992.1"/>
    </source>
</evidence>
<dbReference type="InterPro" id="IPR015947">
    <property type="entry name" value="PUA-like_sf"/>
</dbReference>
<evidence type="ECO:0000313" key="12">
    <source>
        <dbReference type="Proteomes" id="UP000062475"/>
    </source>
</evidence>
<dbReference type="RefSeq" id="WP_012021449.1">
    <property type="nucleotide sequence ID" value="NZ_AP019770.1"/>
</dbReference>
<evidence type="ECO:0000313" key="11">
    <source>
        <dbReference type="Proteomes" id="UP000062398"/>
    </source>
</evidence>
<dbReference type="EMBL" id="CP012175">
    <property type="protein sequence ID" value="AKV81237.1"/>
    <property type="molecule type" value="Genomic_DNA"/>
</dbReference>
<dbReference type="EMBL" id="CP012173">
    <property type="protein sequence ID" value="AKV76741.1"/>
    <property type="molecule type" value="Genomic_DNA"/>
</dbReference>
<dbReference type="PANTHER" id="PTHR39661">
    <property type="entry name" value="UPF0310 PROTEIN MJECL36"/>
    <property type="match status" value="1"/>
</dbReference>
<evidence type="ECO:0000313" key="13">
    <source>
        <dbReference type="Proteomes" id="UP000068832"/>
    </source>
</evidence>
<evidence type="ECO:0000313" key="9">
    <source>
        <dbReference type="Proteomes" id="UP000056255"/>
    </source>
</evidence>